<sequence>MGTTRLADVAGATRRALEGALALALPVACAGCGASGVDLCAPCAARLRPDPRCRAIPGGLAVWSGLVFDGEAARAVRALKERGRTDVALMLAPALRAAVSAALAGRRAPVVAVPVPTSRAALRRRGYRVPELVARRAGARTTRLLVAARPTRDQRGLGRAERERNAAGSMRVRGRAAGLEVLLVDDVVTTGATLAEAARFAGGGSDRRGRRGRRRDAPARAVRRVRGTAGGRMADATRPRGRDRSSRPVYGRGSHKPPGLLRSSRREGRAPAPRTRKRSALVGGPDREARWTRTSAESASGSPTVSDRWSRRRPPGSRPSRRVRCGSR</sequence>
<dbReference type="InterPro" id="IPR000836">
    <property type="entry name" value="PRTase_dom"/>
</dbReference>
<keyword evidence="4" id="KW-1185">Reference proteome</keyword>
<reference evidence="3" key="1">
    <citation type="journal article" date="2014" name="Int. J. Syst. Evol. Microbiol.">
        <title>Complete genome sequence of Corynebacterium casei LMG S-19264T (=DSM 44701T), isolated from a smear-ripened cheese.</title>
        <authorList>
            <consortium name="US DOE Joint Genome Institute (JGI-PGF)"/>
            <person name="Walter F."/>
            <person name="Albersmeier A."/>
            <person name="Kalinowski J."/>
            <person name="Ruckert C."/>
        </authorList>
    </citation>
    <scope>NUCLEOTIDE SEQUENCE</scope>
    <source>
        <strain evidence="3">CGMCC 1.15794</strain>
    </source>
</reference>
<reference evidence="3" key="2">
    <citation type="submission" date="2020-09" db="EMBL/GenBank/DDBJ databases">
        <authorList>
            <person name="Sun Q."/>
            <person name="Zhou Y."/>
        </authorList>
    </citation>
    <scope>NUCLEOTIDE SEQUENCE</scope>
    <source>
        <strain evidence="3">CGMCC 1.15794</strain>
    </source>
</reference>
<accession>A0A917IC55</accession>
<proteinExistence type="inferred from homology"/>
<evidence type="ECO:0000256" key="1">
    <source>
        <dbReference type="ARBA" id="ARBA00008007"/>
    </source>
</evidence>
<dbReference type="PANTHER" id="PTHR47505:SF1">
    <property type="entry name" value="DNA UTILIZATION PROTEIN YHGH"/>
    <property type="match status" value="1"/>
</dbReference>
<gene>
    <name evidence="3" type="ORF">GCM10010921_07810</name>
</gene>
<evidence type="ECO:0000313" key="3">
    <source>
        <dbReference type="EMBL" id="GGH37706.1"/>
    </source>
</evidence>
<dbReference type="InterPro" id="IPR051910">
    <property type="entry name" value="ComF/GntX_DNA_util-trans"/>
</dbReference>
<dbReference type="Gene3D" id="3.40.50.2020">
    <property type="match status" value="1"/>
</dbReference>
<name>A0A917IC55_9MICO</name>
<feature type="compositionally biased region" description="Polar residues" evidence="2">
    <location>
        <begin position="292"/>
        <end position="305"/>
    </location>
</feature>
<feature type="region of interest" description="Disordered" evidence="2">
    <location>
        <begin position="201"/>
        <end position="328"/>
    </location>
</feature>
<feature type="compositionally biased region" description="Basic and acidic residues" evidence="2">
    <location>
        <begin position="235"/>
        <end position="246"/>
    </location>
</feature>
<dbReference type="SUPFAM" id="SSF53271">
    <property type="entry name" value="PRTase-like"/>
    <property type="match status" value="1"/>
</dbReference>
<protein>
    <recommendedName>
        <fullName evidence="5">Phosphoribosyltransferase domain-containing protein</fullName>
    </recommendedName>
</protein>
<dbReference type="Proteomes" id="UP000657592">
    <property type="component" value="Unassembled WGS sequence"/>
</dbReference>
<dbReference type="EMBL" id="BMJY01000002">
    <property type="protein sequence ID" value="GGH37706.1"/>
    <property type="molecule type" value="Genomic_DNA"/>
</dbReference>
<organism evidence="3 4">
    <name type="scientific">Microbacterium album</name>
    <dbReference type="NCBI Taxonomy" id="2053191"/>
    <lineage>
        <taxon>Bacteria</taxon>
        <taxon>Bacillati</taxon>
        <taxon>Actinomycetota</taxon>
        <taxon>Actinomycetes</taxon>
        <taxon>Micrococcales</taxon>
        <taxon>Microbacteriaceae</taxon>
        <taxon>Microbacterium</taxon>
    </lineage>
</organism>
<dbReference type="InterPro" id="IPR029057">
    <property type="entry name" value="PRTase-like"/>
</dbReference>
<dbReference type="PANTHER" id="PTHR47505">
    <property type="entry name" value="DNA UTILIZATION PROTEIN YHGH"/>
    <property type="match status" value="1"/>
</dbReference>
<evidence type="ECO:0008006" key="5">
    <source>
        <dbReference type="Google" id="ProtNLM"/>
    </source>
</evidence>
<feature type="compositionally biased region" description="Basic residues" evidence="2">
    <location>
        <begin position="310"/>
        <end position="328"/>
    </location>
</feature>
<comment type="similarity">
    <text evidence="1">Belongs to the ComF/GntX family.</text>
</comment>
<dbReference type="AlphaFoldDB" id="A0A917IC55"/>
<comment type="caution">
    <text evidence="3">The sequence shown here is derived from an EMBL/GenBank/DDBJ whole genome shotgun (WGS) entry which is preliminary data.</text>
</comment>
<dbReference type="CDD" id="cd06223">
    <property type="entry name" value="PRTases_typeI"/>
    <property type="match status" value="1"/>
</dbReference>
<evidence type="ECO:0000256" key="2">
    <source>
        <dbReference type="SAM" id="MobiDB-lite"/>
    </source>
</evidence>
<evidence type="ECO:0000313" key="4">
    <source>
        <dbReference type="Proteomes" id="UP000657592"/>
    </source>
</evidence>